<evidence type="ECO:0000313" key="2">
    <source>
        <dbReference type="Proteomes" id="UP000722121"/>
    </source>
</evidence>
<protein>
    <submittedName>
        <fullName evidence="1">Uncharacterized protein</fullName>
    </submittedName>
</protein>
<dbReference type="Proteomes" id="UP000722121">
    <property type="component" value="Unassembled WGS sequence"/>
</dbReference>
<accession>A0ABS3ASY3</accession>
<name>A0ABS3ASY3_9BACT</name>
<keyword evidence="2" id="KW-1185">Reference proteome</keyword>
<evidence type="ECO:0000313" key="1">
    <source>
        <dbReference type="EMBL" id="MBN4067460.1"/>
    </source>
</evidence>
<sequence>MVTQITNASASSSRSTSEPTYIYYASNLKLLVKNGKKYTQTAVDPQTMFTILQEIEPTLSSEKKRKVLEHFHTIILDLFSDFNKCLYPKDPETFKELKKFKETVLNWITQKQNSPSPTFSFFRPPPLRLPPHSSAAPANDSFLTATASSLLLSDLAMLPK</sequence>
<organism evidence="1 2">
    <name type="scientific">Simkania negevensis</name>
    <dbReference type="NCBI Taxonomy" id="83561"/>
    <lineage>
        <taxon>Bacteria</taxon>
        <taxon>Pseudomonadati</taxon>
        <taxon>Chlamydiota</taxon>
        <taxon>Chlamydiia</taxon>
        <taxon>Parachlamydiales</taxon>
        <taxon>Simkaniaceae</taxon>
        <taxon>Simkania</taxon>
    </lineage>
</organism>
<dbReference type="EMBL" id="JAFITR010000152">
    <property type="protein sequence ID" value="MBN4067460.1"/>
    <property type="molecule type" value="Genomic_DNA"/>
</dbReference>
<comment type="caution">
    <text evidence="1">The sequence shown here is derived from an EMBL/GenBank/DDBJ whole genome shotgun (WGS) entry which is preliminary data.</text>
</comment>
<proteinExistence type="predicted"/>
<gene>
    <name evidence="1" type="ORF">JYU14_05190</name>
</gene>
<reference evidence="1 2" key="1">
    <citation type="submission" date="2021-02" db="EMBL/GenBank/DDBJ databases">
        <title>Activity-based single-cell genomes from oceanic crustal fluid captures similar information to metagenomic and metatranscriptomic surveys with orders of magnitude less sampling.</title>
        <authorList>
            <person name="D'Angelo T.S."/>
            <person name="Orcutt B.N."/>
        </authorList>
    </citation>
    <scope>NUCLEOTIDE SEQUENCE [LARGE SCALE GENOMIC DNA]</scope>
    <source>
        <strain evidence="1">AH-315-G07</strain>
    </source>
</reference>